<evidence type="ECO:0000259" key="5">
    <source>
        <dbReference type="PROSITE" id="PS50977"/>
    </source>
</evidence>
<keyword evidence="3" id="KW-0804">Transcription</keyword>
<name>W9GG75_9MICO</name>
<dbReference type="GO" id="GO:0000976">
    <property type="term" value="F:transcription cis-regulatory region binding"/>
    <property type="evidence" value="ECO:0007669"/>
    <property type="project" value="TreeGrafter"/>
</dbReference>
<gene>
    <name evidence="6" type="ORF">N864_06115</name>
</gene>
<dbReference type="Pfam" id="PF00440">
    <property type="entry name" value="TetR_N"/>
    <property type="match status" value="1"/>
</dbReference>
<dbReference type="GO" id="GO:0003700">
    <property type="term" value="F:DNA-binding transcription factor activity"/>
    <property type="evidence" value="ECO:0007669"/>
    <property type="project" value="TreeGrafter"/>
</dbReference>
<dbReference type="EMBL" id="AWQS01000133">
    <property type="protein sequence ID" value="EWT05236.1"/>
    <property type="molecule type" value="Genomic_DNA"/>
</dbReference>
<evidence type="ECO:0000313" key="6">
    <source>
        <dbReference type="EMBL" id="EWT05236.1"/>
    </source>
</evidence>
<protein>
    <recommendedName>
        <fullName evidence="5">HTH tetR-type domain-containing protein</fullName>
    </recommendedName>
</protein>
<keyword evidence="2 4" id="KW-0238">DNA-binding</keyword>
<evidence type="ECO:0000256" key="1">
    <source>
        <dbReference type="ARBA" id="ARBA00023015"/>
    </source>
</evidence>
<dbReference type="SUPFAM" id="SSF46689">
    <property type="entry name" value="Homeodomain-like"/>
    <property type="match status" value="1"/>
</dbReference>
<feature type="domain" description="HTH tetR-type" evidence="5">
    <location>
        <begin position="17"/>
        <end position="77"/>
    </location>
</feature>
<keyword evidence="7" id="KW-1185">Reference proteome</keyword>
<dbReference type="InterPro" id="IPR001647">
    <property type="entry name" value="HTH_TetR"/>
</dbReference>
<dbReference type="Proteomes" id="UP000019494">
    <property type="component" value="Unassembled WGS sequence"/>
</dbReference>
<dbReference type="RefSeq" id="WP_051518602.1">
    <property type="nucleotide sequence ID" value="NZ_AWQS01000133.1"/>
</dbReference>
<dbReference type="Gene3D" id="1.10.10.60">
    <property type="entry name" value="Homeodomain-like"/>
    <property type="match status" value="1"/>
</dbReference>
<dbReference type="PANTHER" id="PTHR30055">
    <property type="entry name" value="HTH-TYPE TRANSCRIPTIONAL REGULATOR RUTR"/>
    <property type="match status" value="1"/>
</dbReference>
<evidence type="ECO:0000256" key="4">
    <source>
        <dbReference type="PROSITE-ProRule" id="PRU00335"/>
    </source>
</evidence>
<evidence type="ECO:0000313" key="7">
    <source>
        <dbReference type="Proteomes" id="UP000019494"/>
    </source>
</evidence>
<organism evidence="6 7">
    <name type="scientific">Intrasporangium chromatireducens Q5-1</name>
    <dbReference type="NCBI Taxonomy" id="584657"/>
    <lineage>
        <taxon>Bacteria</taxon>
        <taxon>Bacillati</taxon>
        <taxon>Actinomycetota</taxon>
        <taxon>Actinomycetes</taxon>
        <taxon>Micrococcales</taxon>
        <taxon>Intrasporangiaceae</taxon>
        <taxon>Intrasporangium</taxon>
    </lineage>
</organism>
<comment type="caution">
    <text evidence="6">The sequence shown here is derived from an EMBL/GenBank/DDBJ whole genome shotgun (WGS) entry which is preliminary data.</text>
</comment>
<dbReference type="OrthoDB" id="8688418at2"/>
<dbReference type="InterPro" id="IPR009057">
    <property type="entry name" value="Homeodomain-like_sf"/>
</dbReference>
<dbReference type="PANTHER" id="PTHR30055:SF238">
    <property type="entry name" value="MYCOFACTOCIN BIOSYNTHESIS TRANSCRIPTIONAL REGULATOR MFTR-RELATED"/>
    <property type="match status" value="1"/>
</dbReference>
<dbReference type="InterPro" id="IPR050109">
    <property type="entry name" value="HTH-type_TetR-like_transc_reg"/>
</dbReference>
<evidence type="ECO:0000256" key="2">
    <source>
        <dbReference type="ARBA" id="ARBA00023125"/>
    </source>
</evidence>
<feature type="DNA-binding region" description="H-T-H motif" evidence="4">
    <location>
        <begin position="40"/>
        <end position="59"/>
    </location>
</feature>
<evidence type="ECO:0000256" key="3">
    <source>
        <dbReference type="ARBA" id="ARBA00023163"/>
    </source>
</evidence>
<dbReference type="PROSITE" id="PS50977">
    <property type="entry name" value="HTH_TETR_2"/>
    <property type="match status" value="1"/>
</dbReference>
<dbReference type="AlphaFoldDB" id="W9GG75"/>
<keyword evidence="1" id="KW-0805">Transcription regulation</keyword>
<reference evidence="7" key="1">
    <citation type="submission" date="2013-08" db="EMBL/GenBank/DDBJ databases">
        <title>Intrasporangium oryzae NRRL B-24470.</title>
        <authorList>
            <person name="Liu H."/>
            <person name="Wang G."/>
        </authorList>
    </citation>
    <scope>NUCLEOTIDE SEQUENCE [LARGE SCALE GENOMIC DNA]</scope>
    <source>
        <strain evidence="7">Q5-1</strain>
    </source>
</reference>
<proteinExistence type="predicted"/>
<sequence>MPLNRPTEDGRRSRRTRETRERIVDSALDLAAEDPTARLTAERIADRAGVSRRTFFNYFPSVEAAFFAPVQLLLHAAVEQLEQVPADAPLLETLARAMTGAAEQEPLDRLGRCADLGPRLPQLRGSDLEQWEAADAVLTEAFEDRYPHLTSFEARCLAGAVIGTCRAALFEWQHGPERSRGDVSAAALHDLIQTALTRVATGFAPVVDASETQN</sequence>
<dbReference type="Gene3D" id="1.10.357.10">
    <property type="entry name" value="Tetracycline Repressor, domain 2"/>
    <property type="match status" value="1"/>
</dbReference>
<accession>W9GG75</accession>